<dbReference type="RefSeq" id="WP_005623322.1">
    <property type="nucleotide sequence ID" value="NZ_AMRA01000006.1"/>
</dbReference>
<gene>
    <name evidence="1" type="ORF">C731_0123</name>
</gene>
<evidence type="ECO:0000313" key="1">
    <source>
        <dbReference type="EMBL" id="EKF25828.1"/>
    </source>
</evidence>
<comment type="caution">
    <text evidence="1">The sequence shown here is derived from an EMBL/GenBank/DDBJ whole genome shotgun (WGS) entry which is preliminary data.</text>
</comment>
<dbReference type="OrthoDB" id="4639836at2"/>
<evidence type="ECO:0000313" key="2">
    <source>
        <dbReference type="Proteomes" id="UP000006265"/>
    </source>
</evidence>
<accession>K5B9P9</accession>
<dbReference type="EMBL" id="AMRA01000006">
    <property type="protein sequence ID" value="EKF25828.1"/>
    <property type="molecule type" value="Genomic_DNA"/>
</dbReference>
<dbReference type="STRING" id="1122247.GCA_000379865_03647"/>
<reference evidence="1 2" key="1">
    <citation type="journal article" date="2012" name="J. Bacteriol.">
        <title>Genome sequence of Mycobacterium hassiacum DSM 44199, a rare source of heat-stable mycobacterial proteins.</title>
        <authorList>
            <person name="Tiago I."/>
            <person name="Maranha A."/>
            <person name="Mendes V."/>
            <person name="Alarico S."/>
            <person name="Moynihan P.J."/>
            <person name="Clarke A.J."/>
            <person name="Macedo-Ribeiro S."/>
            <person name="Pereira P.J."/>
            <person name="Empadinhas N."/>
        </authorList>
    </citation>
    <scope>NUCLEOTIDE SEQUENCE [LARGE SCALE GENOMIC DNA]</scope>
    <source>
        <strain evidence="2">DSM 44199 / CIP 105218 / JCM 12690 / 3849</strain>
    </source>
</reference>
<dbReference type="AlphaFoldDB" id="K5B9P9"/>
<proteinExistence type="predicted"/>
<sequence length="158" mass="17697">MQRDDLLRFIGPPPSPSVWWPVLAGVLVAVGALWCGAVIVWTLPPERLRNIPLLRNLHAHLLRRRFSRTIRQTTQAYQGRALTPAQAGAAYSRALRSFLYLRTGIRAQYLHLPELADGELADAVPLLAALHDVQFNQQTCTDVAALGNSAEELIRRWN</sequence>
<dbReference type="Proteomes" id="UP000006265">
    <property type="component" value="Unassembled WGS sequence"/>
</dbReference>
<organism evidence="1 2">
    <name type="scientific">Mycolicibacterium hassiacum (strain DSM 44199 / CIP 105218 / JCM 12690 / 3849)</name>
    <name type="common">Mycobacterium hassiacum</name>
    <dbReference type="NCBI Taxonomy" id="1122247"/>
    <lineage>
        <taxon>Bacteria</taxon>
        <taxon>Bacillati</taxon>
        <taxon>Actinomycetota</taxon>
        <taxon>Actinomycetes</taxon>
        <taxon>Mycobacteriales</taxon>
        <taxon>Mycobacteriaceae</taxon>
        <taxon>Mycolicibacterium</taxon>
    </lineage>
</organism>
<dbReference type="eggNOG" id="ENOG5033G3V">
    <property type="taxonomic scope" value="Bacteria"/>
</dbReference>
<protein>
    <submittedName>
        <fullName evidence="1">Uncharacterized protein</fullName>
    </submittedName>
</protein>
<name>K5B9P9_MYCHD</name>
<dbReference type="PATRIC" id="fig|1122247.3.peg.112"/>
<keyword evidence="2" id="KW-1185">Reference proteome</keyword>